<keyword evidence="1" id="KW-1133">Transmembrane helix</keyword>
<feature type="transmembrane region" description="Helical" evidence="1">
    <location>
        <begin position="107"/>
        <end position="130"/>
    </location>
</feature>
<keyword evidence="1" id="KW-0812">Transmembrane</keyword>
<proteinExistence type="predicted"/>
<name>A0A8B6DRU0_MYTGA</name>
<organism evidence="2 3">
    <name type="scientific">Mytilus galloprovincialis</name>
    <name type="common">Mediterranean mussel</name>
    <dbReference type="NCBI Taxonomy" id="29158"/>
    <lineage>
        <taxon>Eukaryota</taxon>
        <taxon>Metazoa</taxon>
        <taxon>Spiralia</taxon>
        <taxon>Lophotrochozoa</taxon>
        <taxon>Mollusca</taxon>
        <taxon>Bivalvia</taxon>
        <taxon>Autobranchia</taxon>
        <taxon>Pteriomorphia</taxon>
        <taxon>Mytilida</taxon>
        <taxon>Mytiloidea</taxon>
        <taxon>Mytilidae</taxon>
        <taxon>Mytilinae</taxon>
        <taxon>Mytilus</taxon>
    </lineage>
</organism>
<evidence type="ECO:0000313" key="2">
    <source>
        <dbReference type="EMBL" id="VDI24199.1"/>
    </source>
</evidence>
<dbReference type="AlphaFoldDB" id="A0A8B6DRU0"/>
<sequence length="381" mass="42921">MADLKNLNIDPLLKFTYNFSNTEVTYLDTEVYKWERFKSSGVLDIRLHVKPTETYQYLPITSAHPKHTFRSIITGPTKQAMFPNETVIANKTTTLNDTTVITNGTSISGWIIVTLCIAGCIILTGFGNLIRTYRQGLSFKSRIINVGAILEAPYVGVYDEIDENPLTFDTIDSNVTPQEPHYETVDCVSQERLSITTTTEHDDTGYLDPYFAKEDENDKLQDRTSQTECSSTNSSNSDVVDQDIIAYKNIYQPLQGNWQDNSHGYEIPVMVHGGFECSAGFDENPTSNSYYNVYKPLQKDMDITNPTYENQKSPETKAGNDKSFLGDACSSKITTGNLHDYINMHAESKISINNCDEMESCKPFDEDNVKKIDQQSFSGDF</sequence>
<gene>
    <name evidence="2" type="ORF">MGAL_10B087524</name>
</gene>
<reference evidence="2" key="1">
    <citation type="submission" date="2018-11" db="EMBL/GenBank/DDBJ databases">
        <authorList>
            <person name="Alioto T."/>
            <person name="Alioto T."/>
        </authorList>
    </citation>
    <scope>NUCLEOTIDE SEQUENCE</scope>
</reference>
<evidence type="ECO:0000256" key="1">
    <source>
        <dbReference type="SAM" id="Phobius"/>
    </source>
</evidence>
<accession>A0A8B6DRU0</accession>
<evidence type="ECO:0000313" key="3">
    <source>
        <dbReference type="Proteomes" id="UP000596742"/>
    </source>
</evidence>
<dbReference type="OrthoDB" id="6181322at2759"/>
<dbReference type="Proteomes" id="UP000596742">
    <property type="component" value="Unassembled WGS sequence"/>
</dbReference>
<keyword evidence="3" id="KW-1185">Reference proteome</keyword>
<comment type="caution">
    <text evidence="2">The sequence shown here is derived from an EMBL/GenBank/DDBJ whole genome shotgun (WGS) entry which is preliminary data.</text>
</comment>
<keyword evidence="1" id="KW-0472">Membrane</keyword>
<dbReference type="EMBL" id="UYJE01004007">
    <property type="protein sequence ID" value="VDI24199.1"/>
    <property type="molecule type" value="Genomic_DNA"/>
</dbReference>
<protein>
    <submittedName>
        <fullName evidence="2">Uncharacterized protein</fullName>
    </submittedName>
</protein>